<dbReference type="Proteomes" id="UP000507470">
    <property type="component" value="Unassembled WGS sequence"/>
</dbReference>
<name>A0A6J8A7Q4_MYTCO</name>
<protein>
    <submittedName>
        <fullName evidence="1">Uncharacterized protein</fullName>
    </submittedName>
</protein>
<evidence type="ECO:0000313" key="1">
    <source>
        <dbReference type="EMBL" id="CAC5363685.1"/>
    </source>
</evidence>
<evidence type="ECO:0000313" key="2">
    <source>
        <dbReference type="Proteomes" id="UP000507470"/>
    </source>
</evidence>
<proteinExistence type="predicted"/>
<sequence>MNMQTISPLNNNNEIETSITTISNFLDNCARKCQQTKQKKRQMGNLQIRNQEISTAYKEMKITNLQWYEAGRPPSNHNTIIKKKENKQNFRRVYRTELAMTKSKLKEKILNTTTKDTKIFHMLINKQSKSLRGCIQDLHVDDEILTGEDNIMEGFRKHFANLAVPTRDEDLNYKNEDTIKYEMDIITELTNNSDIKEPTTCEIYKALESMKKGKAFDLTVENFIYAGDTLIDSVH</sequence>
<reference evidence="1 2" key="1">
    <citation type="submission" date="2020-06" db="EMBL/GenBank/DDBJ databases">
        <authorList>
            <person name="Li R."/>
            <person name="Bekaert M."/>
        </authorList>
    </citation>
    <scope>NUCLEOTIDE SEQUENCE [LARGE SCALE GENOMIC DNA]</scope>
    <source>
        <strain evidence="2">wild</strain>
    </source>
</reference>
<keyword evidence="2" id="KW-1185">Reference proteome</keyword>
<accession>A0A6J8A7Q4</accession>
<organism evidence="1 2">
    <name type="scientific">Mytilus coruscus</name>
    <name type="common">Sea mussel</name>
    <dbReference type="NCBI Taxonomy" id="42192"/>
    <lineage>
        <taxon>Eukaryota</taxon>
        <taxon>Metazoa</taxon>
        <taxon>Spiralia</taxon>
        <taxon>Lophotrochozoa</taxon>
        <taxon>Mollusca</taxon>
        <taxon>Bivalvia</taxon>
        <taxon>Autobranchia</taxon>
        <taxon>Pteriomorphia</taxon>
        <taxon>Mytilida</taxon>
        <taxon>Mytiloidea</taxon>
        <taxon>Mytilidae</taxon>
        <taxon>Mytilinae</taxon>
        <taxon>Mytilus</taxon>
    </lineage>
</organism>
<dbReference type="AlphaFoldDB" id="A0A6J8A7Q4"/>
<dbReference type="EMBL" id="CACVKT020000905">
    <property type="protein sequence ID" value="CAC5363685.1"/>
    <property type="molecule type" value="Genomic_DNA"/>
</dbReference>
<gene>
    <name evidence="1" type="ORF">MCOR_5015</name>
</gene>
<dbReference type="OrthoDB" id="6208130at2759"/>